<protein>
    <submittedName>
        <fullName evidence="2">Uncharacterized protein</fullName>
    </submittedName>
</protein>
<evidence type="ECO:0000313" key="2">
    <source>
        <dbReference type="EMBL" id="KKL89136.1"/>
    </source>
</evidence>
<comment type="caution">
    <text evidence="2">The sequence shown here is derived from an EMBL/GenBank/DDBJ whole genome shotgun (WGS) entry which is preliminary data.</text>
</comment>
<dbReference type="EMBL" id="LAZR01020372">
    <property type="protein sequence ID" value="KKL89136.1"/>
    <property type="molecule type" value="Genomic_DNA"/>
</dbReference>
<proteinExistence type="predicted"/>
<keyword evidence="1" id="KW-0472">Membrane</keyword>
<evidence type="ECO:0000256" key="1">
    <source>
        <dbReference type="SAM" id="Phobius"/>
    </source>
</evidence>
<sequence>MKWWEKIKIGLWGAFGGAILTMIIGFNRGGWLEFPARKPYMAEPEIL</sequence>
<dbReference type="AlphaFoldDB" id="A0A0F9GF08"/>
<accession>A0A0F9GF08</accession>
<keyword evidence="1" id="KW-1133">Transmembrane helix</keyword>
<keyword evidence="1" id="KW-0812">Transmembrane</keyword>
<reference evidence="2" key="1">
    <citation type="journal article" date="2015" name="Nature">
        <title>Complex archaea that bridge the gap between prokaryotes and eukaryotes.</title>
        <authorList>
            <person name="Spang A."/>
            <person name="Saw J.H."/>
            <person name="Jorgensen S.L."/>
            <person name="Zaremba-Niedzwiedzka K."/>
            <person name="Martijn J."/>
            <person name="Lind A.E."/>
            <person name="van Eijk R."/>
            <person name="Schleper C."/>
            <person name="Guy L."/>
            <person name="Ettema T.J."/>
        </authorList>
    </citation>
    <scope>NUCLEOTIDE SEQUENCE</scope>
</reference>
<name>A0A0F9GF08_9ZZZZ</name>
<organism evidence="2">
    <name type="scientific">marine sediment metagenome</name>
    <dbReference type="NCBI Taxonomy" id="412755"/>
    <lineage>
        <taxon>unclassified sequences</taxon>
        <taxon>metagenomes</taxon>
        <taxon>ecological metagenomes</taxon>
    </lineage>
</organism>
<feature type="transmembrane region" description="Helical" evidence="1">
    <location>
        <begin position="9"/>
        <end position="26"/>
    </location>
</feature>
<gene>
    <name evidence="2" type="ORF">LCGC14_1917730</name>
</gene>